<dbReference type="InterPro" id="IPR038538">
    <property type="entry name" value="MTERF_sf"/>
</dbReference>
<gene>
    <name evidence="1" type="ORF">CEUSTIGMA_g6553.t1</name>
</gene>
<comment type="caution">
    <text evidence="1">The sequence shown here is derived from an EMBL/GenBank/DDBJ whole genome shotgun (WGS) entry which is preliminary data.</text>
</comment>
<evidence type="ECO:0000313" key="2">
    <source>
        <dbReference type="Proteomes" id="UP000232323"/>
    </source>
</evidence>
<proteinExistence type="predicted"/>
<dbReference type="Gene3D" id="1.25.70.10">
    <property type="entry name" value="Transcription termination factor 3, mitochondrial"/>
    <property type="match status" value="1"/>
</dbReference>
<keyword evidence="2" id="KW-1185">Reference proteome</keyword>
<protein>
    <submittedName>
        <fullName evidence="1">Uncharacterized protein</fullName>
    </submittedName>
</protein>
<accession>A0A250X7Q7</accession>
<evidence type="ECO:0000313" key="1">
    <source>
        <dbReference type="EMBL" id="GAX79113.1"/>
    </source>
</evidence>
<dbReference type="Proteomes" id="UP000232323">
    <property type="component" value="Unassembled WGS sequence"/>
</dbReference>
<dbReference type="OrthoDB" id="543510at2759"/>
<sequence>MSIPRSLFERTCIRRHAKLMGNSEGWKIQYKTTKFHAFVDTKDNWLMLPRSQRISRTLLSFIISISFGHNALFSLPCHAFEQIDKTHHLLSEELEGIGAKGLTMGLGVSQDQALDILIRAPELRHISASMLKSRFDTLTSLMTSSTAALPAHHNDLLNKVTASSSDRTINVNKETVELVLKQPKLLTASSQDLYVRFKALAVLLKIPQTKVPELVQRQPGLATHSPATMSARLHGLQGLLQLKEVEKIVVSEPGLLTFQHEELAQRFQGFNSAFGWR</sequence>
<reference evidence="1 2" key="1">
    <citation type="submission" date="2017-08" db="EMBL/GenBank/DDBJ databases">
        <title>Acidophilic green algal genome provides insights into adaptation to an acidic environment.</title>
        <authorList>
            <person name="Hirooka S."/>
            <person name="Hirose Y."/>
            <person name="Kanesaki Y."/>
            <person name="Higuchi S."/>
            <person name="Fujiwara T."/>
            <person name="Onuma R."/>
            <person name="Era A."/>
            <person name="Ohbayashi R."/>
            <person name="Uzuka A."/>
            <person name="Nozaki H."/>
            <person name="Yoshikawa H."/>
            <person name="Miyagishima S.Y."/>
        </authorList>
    </citation>
    <scope>NUCLEOTIDE SEQUENCE [LARGE SCALE GENOMIC DNA]</scope>
    <source>
        <strain evidence="1 2">NIES-2499</strain>
    </source>
</reference>
<organism evidence="1 2">
    <name type="scientific">Chlamydomonas eustigma</name>
    <dbReference type="NCBI Taxonomy" id="1157962"/>
    <lineage>
        <taxon>Eukaryota</taxon>
        <taxon>Viridiplantae</taxon>
        <taxon>Chlorophyta</taxon>
        <taxon>core chlorophytes</taxon>
        <taxon>Chlorophyceae</taxon>
        <taxon>CS clade</taxon>
        <taxon>Chlamydomonadales</taxon>
        <taxon>Chlamydomonadaceae</taxon>
        <taxon>Chlamydomonas</taxon>
    </lineage>
</organism>
<dbReference type="AlphaFoldDB" id="A0A250X7Q7"/>
<dbReference type="EMBL" id="BEGY01000039">
    <property type="protein sequence ID" value="GAX79113.1"/>
    <property type="molecule type" value="Genomic_DNA"/>
</dbReference>
<name>A0A250X7Q7_9CHLO</name>